<feature type="compositionally biased region" description="Pro residues" evidence="1">
    <location>
        <begin position="20"/>
        <end position="35"/>
    </location>
</feature>
<dbReference type="PANTHER" id="PTHR47481">
    <property type="match status" value="1"/>
</dbReference>
<comment type="caution">
    <text evidence="2">The sequence shown here is derived from an EMBL/GenBank/DDBJ whole genome shotgun (WGS) entry which is preliminary data.</text>
</comment>
<dbReference type="Pfam" id="PF14223">
    <property type="entry name" value="Retrotran_gag_2"/>
    <property type="match status" value="1"/>
</dbReference>
<reference evidence="2 3" key="1">
    <citation type="submission" date="2024-01" db="EMBL/GenBank/DDBJ databases">
        <title>The complete chloroplast genome sequence of Lithospermum erythrorhizon: insights into the phylogenetic relationship among Boraginaceae species and the maternal lineages of purple gromwells.</title>
        <authorList>
            <person name="Okada T."/>
            <person name="Watanabe K."/>
        </authorList>
    </citation>
    <scope>NUCLEOTIDE SEQUENCE [LARGE SCALE GENOMIC DNA]</scope>
</reference>
<evidence type="ECO:0008006" key="4">
    <source>
        <dbReference type="Google" id="ProtNLM"/>
    </source>
</evidence>
<evidence type="ECO:0000313" key="3">
    <source>
        <dbReference type="Proteomes" id="UP001454036"/>
    </source>
</evidence>
<feature type="region of interest" description="Disordered" evidence="1">
    <location>
        <begin position="1"/>
        <end position="38"/>
    </location>
</feature>
<dbReference type="PANTHER" id="PTHR47481:SF31">
    <property type="entry name" value="OS01G0873500 PROTEIN"/>
    <property type="match status" value="1"/>
</dbReference>
<sequence length="132" mass="14416">MVSSQDKTQTSTQKSASDNPPAPQAIAQPPPPPNPVQSLTQVYHVISIKLTPTNYILWKSQLVPFLKGRGLLGYVTGATSPPPITSPNFAHWDRQDAAILSYLISSLSEEVAPDSVDKSTSKELWDALRDIY</sequence>
<name>A0AAV3PED9_LITER</name>
<dbReference type="Proteomes" id="UP001454036">
    <property type="component" value="Unassembled WGS sequence"/>
</dbReference>
<proteinExistence type="predicted"/>
<protein>
    <recommendedName>
        <fullName evidence="4">Retrotransposon Copia-like N-terminal domain-containing protein</fullName>
    </recommendedName>
</protein>
<evidence type="ECO:0000256" key="1">
    <source>
        <dbReference type="SAM" id="MobiDB-lite"/>
    </source>
</evidence>
<feature type="compositionally biased region" description="Polar residues" evidence="1">
    <location>
        <begin position="1"/>
        <end position="18"/>
    </location>
</feature>
<gene>
    <name evidence="2" type="ORF">LIER_08726</name>
</gene>
<organism evidence="2 3">
    <name type="scientific">Lithospermum erythrorhizon</name>
    <name type="common">Purple gromwell</name>
    <name type="synonym">Lithospermum officinale var. erythrorhizon</name>
    <dbReference type="NCBI Taxonomy" id="34254"/>
    <lineage>
        <taxon>Eukaryota</taxon>
        <taxon>Viridiplantae</taxon>
        <taxon>Streptophyta</taxon>
        <taxon>Embryophyta</taxon>
        <taxon>Tracheophyta</taxon>
        <taxon>Spermatophyta</taxon>
        <taxon>Magnoliopsida</taxon>
        <taxon>eudicotyledons</taxon>
        <taxon>Gunneridae</taxon>
        <taxon>Pentapetalae</taxon>
        <taxon>asterids</taxon>
        <taxon>lamiids</taxon>
        <taxon>Boraginales</taxon>
        <taxon>Boraginaceae</taxon>
        <taxon>Boraginoideae</taxon>
        <taxon>Lithospermeae</taxon>
        <taxon>Lithospermum</taxon>
    </lineage>
</organism>
<accession>A0AAV3PED9</accession>
<dbReference type="AlphaFoldDB" id="A0AAV3PED9"/>
<evidence type="ECO:0000313" key="2">
    <source>
        <dbReference type="EMBL" id="GAA0149588.1"/>
    </source>
</evidence>
<dbReference type="EMBL" id="BAABME010001431">
    <property type="protein sequence ID" value="GAA0149588.1"/>
    <property type="molecule type" value="Genomic_DNA"/>
</dbReference>
<keyword evidence="3" id="KW-1185">Reference proteome</keyword>